<keyword evidence="1" id="KW-0863">Zinc-finger</keyword>
<dbReference type="PROSITE" id="PS50157">
    <property type="entry name" value="ZINC_FINGER_C2H2_2"/>
    <property type="match status" value="1"/>
</dbReference>
<evidence type="ECO:0000256" key="2">
    <source>
        <dbReference type="SAM" id="MobiDB-lite"/>
    </source>
</evidence>
<dbReference type="Proteomes" id="UP000289738">
    <property type="component" value="Chromosome B05"/>
</dbReference>
<protein>
    <recommendedName>
        <fullName evidence="3">C2H2-type domain-containing protein</fullName>
    </recommendedName>
</protein>
<accession>A0A444Z3I4</accession>
<dbReference type="InterPro" id="IPR013087">
    <property type="entry name" value="Znf_C2H2_type"/>
</dbReference>
<dbReference type="GO" id="GO:0003700">
    <property type="term" value="F:DNA-binding transcription factor activity"/>
    <property type="evidence" value="ECO:0007669"/>
    <property type="project" value="TreeGrafter"/>
</dbReference>
<keyword evidence="1" id="KW-0862">Zinc</keyword>
<dbReference type="GO" id="GO:0009740">
    <property type="term" value="P:gibberellic acid mediated signaling pathway"/>
    <property type="evidence" value="ECO:0007669"/>
    <property type="project" value="TreeGrafter"/>
</dbReference>
<dbReference type="PANTHER" id="PTHR46353">
    <property type="entry name" value="ZINC FINGER PROTEIN 5"/>
    <property type="match status" value="1"/>
</dbReference>
<dbReference type="AlphaFoldDB" id="A0A444Z3I4"/>
<evidence type="ECO:0000313" key="5">
    <source>
        <dbReference type="Proteomes" id="UP000289738"/>
    </source>
</evidence>
<gene>
    <name evidence="4" type="ORF">Ahy_B05g076361</name>
</gene>
<dbReference type="GO" id="GO:0008270">
    <property type="term" value="F:zinc ion binding"/>
    <property type="evidence" value="ECO:0007669"/>
    <property type="project" value="UniProtKB-KW"/>
</dbReference>
<dbReference type="FunFam" id="3.30.160.60:FF:002424">
    <property type="entry name" value="Zinc finger protein GIS3"/>
    <property type="match status" value="1"/>
</dbReference>
<dbReference type="GO" id="GO:0010090">
    <property type="term" value="P:trichome morphogenesis"/>
    <property type="evidence" value="ECO:0007669"/>
    <property type="project" value="InterPro"/>
</dbReference>
<dbReference type="InterPro" id="IPR044299">
    <property type="entry name" value="GIS3/ZFP5/ZFP6"/>
</dbReference>
<feature type="region of interest" description="Disordered" evidence="2">
    <location>
        <begin position="36"/>
        <end position="63"/>
    </location>
</feature>
<dbReference type="STRING" id="3818.A0A444Z3I4"/>
<dbReference type="InterPro" id="IPR036236">
    <property type="entry name" value="Znf_C2H2_sf"/>
</dbReference>
<proteinExistence type="predicted"/>
<evidence type="ECO:0000256" key="1">
    <source>
        <dbReference type="PROSITE-ProRule" id="PRU00042"/>
    </source>
</evidence>
<dbReference type="Gene3D" id="3.30.160.60">
    <property type="entry name" value="Classic Zinc Finger"/>
    <property type="match status" value="1"/>
</dbReference>
<dbReference type="GO" id="GO:0009736">
    <property type="term" value="P:cytokinin-activated signaling pathway"/>
    <property type="evidence" value="ECO:0007669"/>
    <property type="project" value="TreeGrafter"/>
</dbReference>
<dbReference type="GO" id="GO:0000976">
    <property type="term" value="F:transcription cis-regulatory region binding"/>
    <property type="evidence" value="ECO:0007669"/>
    <property type="project" value="TreeGrafter"/>
</dbReference>
<dbReference type="SUPFAM" id="SSF57667">
    <property type="entry name" value="beta-beta-alpha zinc fingers"/>
    <property type="match status" value="1"/>
</dbReference>
<dbReference type="PANTHER" id="PTHR46353:SF23">
    <property type="entry name" value="C2H2 ZINC FINGER-CONTAINING PROTEIN-RELATED"/>
    <property type="match status" value="1"/>
</dbReference>
<comment type="caution">
    <text evidence="4">The sequence shown here is derived from an EMBL/GenBank/DDBJ whole genome shotgun (WGS) entry which is preliminary data.</text>
</comment>
<keyword evidence="5" id="KW-1185">Reference proteome</keyword>
<name>A0A444Z3I4_ARAHY</name>
<evidence type="ECO:0000259" key="3">
    <source>
        <dbReference type="PROSITE" id="PS50157"/>
    </source>
</evidence>
<keyword evidence="1" id="KW-0479">Metal-binding</keyword>
<evidence type="ECO:0000313" key="4">
    <source>
        <dbReference type="EMBL" id="RYR08604.1"/>
    </source>
</evidence>
<sequence>MEAQLHDHTKRQNPLKLFGFGVDHDDDDLSTLFDAVSPSVSPESDGRAGGASVFPPSSSSSGERKYECQYCCREFANSQALGGHQNAHKKERQQLKRAQLQATRNAAVSFVRNPIVSAFVPPPHLLAPPGSVVGQSGPHHPWIYMPPRAAPPSFHVSVSHGCVFPNSNSNGNFSSCNGSGGGGNYSAITGAGVLPYAGGVGESSPPSAKMGSQVQARAHYVRIDGPCLDRLSSKGDRGTNLDDGLGLDLVLAHLDALARFVTN</sequence>
<dbReference type="OrthoDB" id="772256at2759"/>
<dbReference type="EMBL" id="SDMP01000015">
    <property type="protein sequence ID" value="RYR08604.1"/>
    <property type="molecule type" value="Genomic_DNA"/>
</dbReference>
<dbReference type="PROSITE" id="PS00028">
    <property type="entry name" value="ZINC_FINGER_C2H2_1"/>
    <property type="match status" value="1"/>
</dbReference>
<organism evidence="4 5">
    <name type="scientific">Arachis hypogaea</name>
    <name type="common">Peanut</name>
    <dbReference type="NCBI Taxonomy" id="3818"/>
    <lineage>
        <taxon>Eukaryota</taxon>
        <taxon>Viridiplantae</taxon>
        <taxon>Streptophyta</taxon>
        <taxon>Embryophyta</taxon>
        <taxon>Tracheophyta</taxon>
        <taxon>Spermatophyta</taxon>
        <taxon>Magnoliopsida</taxon>
        <taxon>eudicotyledons</taxon>
        <taxon>Gunneridae</taxon>
        <taxon>Pentapetalae</taxon>
        <taxon>rosids</taxon>
        <taxon>fabids</taxon>
        <taxon>Fabales</taxon>
        <taxon>Fabaceae</taxon>
        <taxon>Papilionoideae</taxon>
        <taxon>50 kb inversion clade</taxon>
        <taxon>dalbergioids sensu lato</taxon>
        <taxon>Dalbergieae</taxon>
        <taxon>Pterocarpus clade</taxon>
        <taxon>Arachis</taxon>
    </lineage>
</organism>
<dbReference type="Gramene" id="arahy.Tifrunner.gnm2.ann2.Ah15g341800.1">
    <property type="protein sequence ID" value="arahy.Tifrunner.gnm2.ann2.Ah15g341800.1-CDS-1"/>
    <property type="gene ID" value="arahy.Tifrunner.gnm2.ann2.Ah15g341800"/>
</dbReference>
<reference evidence="4 5" key="1">
    <citation type="submission" date="2019-01" db="EMBL/GenBank/DDBJ databases">
        <title>Sequencing of cultivated peanut Arachis hypogaea provides insights into genome evolution and oil improvement.</title>
        <authorList>
            <person name="Chen X."/>
        </authorList>
    </citation>
    <scope>NUCLEOTIDE SEQUENCE [LARGE SCALE GENOMIC DNA]</scope>
    <source>
        <strain evidence="5">cv. Fuhuasheng</strain>
        <tissue evidence="4">Leaves</tissue>
    </source>
</reference>
<dbReference type="GO" id="GO:0005634">
    <property type="term" value="C:nucleus"/>
    <property type="evidence" value="ECO:0007669"/>
    <property type="project" value="TreeGrafter"/>
</dbReference>
<feature type="domain" description="C2H2-type" evidence="3">
    <location>
        <begin position="66"/>
        <end position="93"/>
    </location>
</feature>